<accession>A4BS25</accession>
<dbReference type="InterPro" id="IPR036191">
    <property type="entry name" value="RRF_sf"/>
</dbReference>
<dbReference type="eggNOG" id="COG0233">
    <property type="taxonomic scope" value="Bacteria"/>
</dbReference>
<evidence type="ECO:0000256" key="3">
    <source>
        <dbReference type="ARBA" id="ARBA00022490"/>
    </source>
</evidence>
<organism evidence="8 9">
    <name type="scientific">Nitrococcus mobilis Nb-231</name>
    <dbReference type="NCBI Taxonomy" id="314278"/>
    <lineage>
        <taxon>Bacteria</taxon>
        <taxon>Pseudomonadati</taxon>
        <taxon>Pseudomonadota</taxon>
        <taxon>Gammaproteobacteria</taxon>
        <taxon>Chromatiales</taxon>
        <taxon>Ectothiorhodospiraceae</taxon>
        <taxon>Nitrococcus</taxon>
    </lineage>
</organism>
<dbReference type="Gene3D" id="3.30.1360.40">
    <property type="match status" value="1"/>
</dbReference>
<dbReference type="FunFam" id="3.30.1360.40:FF:000001">
    <property type="entry name" value="Ribosome-recycling factor"/>
    <property type="match status" value="1"/>
</dbReference>
<evidence type="ECO:0000256" key="5">
    <source>
        <dbReference type="ARBA" id="ARBA00025050"/>
    </source>
</evidence>
<keyword evidence="4 6" id="KW-0648">Protein biosynthesis</keyword>
<sequence length="185" mass="20849">MTEDINKDAAARMGKSIEALNHEFHKIRTGRAHTSLLDHITVTYYGAKMPLNQVASVTVSDPRTLSVTPWEKGMIPVVEKAILESDLGLTPNTAGGVIRIPLPPLTEERRRELIRVVKHETEQARIAIRNVRRDANSALKARLKDKEITEDDEKRAEDDIQKLTDKHISEVDSLLVAKEKELMEV</sequence>
<dbReference type="AlphaFoldDB" id="A4BS25"/>
<reference evidence="8 9" key="1">
    <citation type="submission" date="2006-02" db="EMBL/GenBank/DDBJ databases">
        <authorList>
            <person name="Waterbury J."/>
            <person name="Ferriera S."/>
            <person name="Johnson J."/>
            <person name="Kravitz S."/>
            <person name="Halpern A."/>
            <person name="Remington K."/>
            <person name="Beeson K."/>
            <person name="Tran B."/>
            <person name="Rogers Y.-H."/>
            <person name="Friedman R."/>
            <person name="Venter J.C."/>
        </authorList>
    </citation>
    <scope>NUCLEOTIDE SEQUENCE [LARGE SCALE GENOMIC DNA]</scope>
    <source>
        <strain evidence="8 9">Nb-231</strain>
    </source>
</reference>
<dbReference type="InterPro" id="IPR023584">
    <property type="entry name" value="Ribosome_recyc_fac_dom"/>
</dbReference>
<comment type="caution">
    <text evidence="8">The sequence shown here is derived from an EMBL/GenBank/DDBJ whole genome shotgun (WGS) entry which is preliminary data.</text>
</comment>
<evidence type="ECO:0000256" key="4">
    <source>
        <dbReference type="ARBA" id="ARBA00022917"/>
    </source>
</evidence>
<dbReference type="Proteomes" id="UP000003374">
    <property type="component" value="Unassembled WGS sequence"/>
</dbReference>
<dbReference type="GO" id="GO:0043023">
    <property type="term" value="F:ribosomal large subunit binding"/>
    <property type="evidence" value="ECO:0007669"/>
    <property type="project" value="TreeGrafter"/>
</dbReference>
<dbReference type="NCBIfam" id="TIGR00496">
    <property type="entry name" value="frr"/>
    <property type="match status" value="1"/>
</dbReference>
<dbReference type="Pfam" id="PF01765">
    <property type="entry name" value="RRF"/>
    <property type="match status" value="1"/>
</dbReference>
<dbReference type="HOGENOM" id="CLU_073981_2_0_6"/>
<evidence type="ECO:0000256" key="2">
    <source>
        <dbReference type="ARBA" id="ARBA00005912"/>
    </source>
</evidence>
<dbReference type="GO" id="GO:0002184">
    <property type="term" value="P:cytoplasmic translational termination"/>
    <property type="evidence" value="ECO:0007669"/>
    <property type="project" value="TreeGrafter"/>
</dbReference>
<dbReference type="PANTHER" id="PTHR20982:SF3">
    <property type="entry name" value="MITOCHONDRIAL RIBOSOME RECYCLING FACTOR PSEUDO 1"/>
    <property type="match status" value="1"/>
</dbReference>
<dbReference type="InterPro" id="IPR002661">
    <property type="entry name" value="Ribosome_recyc_fac"/>
</dbReference>
<keyword evidence="3 6" id="KW-0963">Cytoplasm</keyword>
<feature type="domain" description="Ribosome recycling factor" evidence="7">
    <location>
        <begin position="20"/>
        <end position="183"/>
    </location>
</feature>
<protein>
    <recommendedName>
        <fullName evidence="6">Ribosome-recycling factor</fullName>
        <shortName evidence="6">RRF</shortName>
    </recommendedName>
    <alternativeName>
        <fullName evidence="6">Ribosome-releasing factor</fullName>
    </alternativeName>
</protein>
<evidence type="ECO:0000256" key="1">
    <source>
        <dbReference type="ARBA" id="ARBA00004496"/>
    </source>
</evidence>
<dbReference type="HAMAP" id="MF_00040">
    <property type="entry name" value="RRF"/>
    <property type="match status" value="1"/>
</dbReference>
<evidence type="ECO:0000259" key="7">
    <source>
        <dbReference type="Pfam" id="PF01765"/>
    </source>
</evidence>
<dbReference type="RefSeq" id="WP_004999123.1">
    <property type="nucleotide sequence ID" value="NZ_CH672427.1"/>
</dbReference>
<dbReference type="OrthoDB" id="9804006at2"/>
<comment type="subcellular location">
    <subcellularLocation>
        <location evidence="1 6">Cytoplasm</location>
    </subcellularLocation>
</comment>
<dbReference type="EMBL" id="AAOF01000008">
    <property type="protein sequence ID" value="EAR21504.1"/>
    <property type="molecule type" value="Genomic_DNA"/>
</dbReference>
<evidence type="ECO:0000256" key="6">
    <source>
        <dbReference type="HAMAP-Rule" id="MF_00040"/>
    </source>
</evidence>
<evidence type="ECO:0000313" key="8">
    <source>
        <dbReference type="EMBL" id="EAR21504.1"/>
    </source>
</evidence>
<dbReference type="CDD" id="cd00520">
    <property type="entry name" value="RRF"/>
    <property type="match status" value="1"/>
</dbReference>
<dbReference type="STRING" id="314278.NB231_01299"/>
<comment type="function">
    <text evidence="5 6">Responsible for the release of ribosomes from messenger RNA at the termination of protein biosynthesis. May increase the efficiency of translation by recycling ribosomes from one round of translation to another.</text>
</comment>
<dbReference type="FunFam" id="1.10.132.20:FF:000001">
    <property type="entry name" value="Ribosome-recycling factor"/>
    <property type="match status" value="1"/>
</dbReference>
<dbReference type="Gene3D" id="1.10.132.20">
    <property type="entry name" value="Ribosome-recycling factor"/>
    <property type="match status" value="1"/>
</dbReference>
<name>A4BS25_9GAMM</name>
<dbReference type="PANTHER" id="PTHR20982">
    <property type="entry name" value="RIBOSOME RECYCLING FACTOR"/>
    <property type="match status" value="1"/>
</dbReference>
<proteinExistence type="inferred from homology"/>
<dbReference type="SUPFAM" id="SSF55194">
    <property type="entry name" value="Ribosome recycling factor, RRF"/>
    <property type="match status" value="1"/>
</dbReference>
<gene>
    <name evidence="6" type="primary">frr</name>
    <name evidence="8" type="ORF">NB231_01299</name>
</gene>
<evidence type="ECO:0000313" key="9">
    <source>
        <dbReference type="Proteomes" id="UP000003374"/>
    </source>
</evidence>
<dbReference type="GO" id="GO:0005829">
    <property type="term" value="C:cytosol"/>
    <property type="evidence" value="ECO:0007669"/>
    <property type="project" value="GOC"/>
</dbReference>
<comment type="similarity">
    <text evidence="2 6">Belongs to the RRF family.</text>
</comment>
<keyword evidence="9" id="KW-1185">Reference proteome</keyword>